<dbReference type="PANTHER" id="PTHR47331:SF5">
    <property type="entry name" value="RIBONUCLEASE H"/>
    <property type="match status" value="1"/>
</dbReference>
<evidence type="ECO:0000256" key="1">
    <source>
        <dbReference type="SAM" id="MobiDB-lite"/>
    </source>
</evidence>
<dbReference type="PANTHER" id="PTHR47331">
    <property type="entry name" value="PHD-TYPE DOMAIN-CONTAINING PROTEIN"/>
    <property type="match status" value="1"/>
</dbReference>
<proteinExistence type="predicted"/>
<dbReference type="EMBL" id="GDQN01008851">
    <property type="protein sequence ID" value="JAT82203.1"/>
    <property type="molecule type" value="Transcribed_RNA"/>
</dbReference>
<dbReference type="InterPro" id="IPR005312">
    <property type="entry name" value="DUF1759"/>
</dbReference>
<feature type="non-terminal residue" evidence="2">
    <location>
        <position position="285"/>
    </location>
</feature>
<reference evidence="2" key="1">
    <citation type="submission" date="2015-09" db="EMBL/GenBank/DDBJ databases">
        <title>De novo assembly of Pectinophora gossypiella (Pink Bollworm) gut transcriptome.</title>
        <authorList>
            <person name="Tassone E.E."/>
        </authorList>
    </citation>
    <scope>NUCLEOTIDE SEQUENCE</scope>
</reference>
<gene>
    <name evidence="2" type="ORF">g.5269</name>
</gene>
<accession>A0A1E1W5E6</accession>
<evidence type="ECO:0008006" key="3">
    <source>
        <dbReference type="Google" id="ProtNLM"/>
    </source>
</evidence>
<dbReference type="AlphaFoldDB" id="A0A1E1W5E6"/>
<dbReference type="Pfam" id="PF03564">
    <property type="entry name" value="DUF1759"/>
    <property type="match status" value="1"/>
</dbReference>
<evidence type="ECO:0000313" key="2">
    <source>
        <dbReference type="EMBL" id="JAT82203.1"/>
    </source>
</evidence>
<organism evidence="2">
    <name type="scientific">Pectinophora gossypiella</name>
    <name type="common">Cotton pink bollworm</name>
    <name type="synonym">Depressaria gossypiella</name>
    <dbReference type="NCBI Taxonomy" id="13191"/>
    <lineage>
        <taxon>Eukaryota</taxon>
        <taxon>Metazoa</taxon>
        <taxon>Ecdysozoa</taxon>
        <taxon>Arthropoda</taxon>
        <taxon>Hexapoda</taxon>
        <taxon>Insecta</taxon>
        <taxon>Pterygota</taxon>
        <taxon>Neoptera</taxon>
        <taxon>Endopterygota</taxon>
        <taxon>Lepidoptera</taxon>
        <taxon>Glossata</taxon>
        <taxon>Ditrysia</taxon>
        <taxon>Gelechioidea</taxon>
        <taxon>Gelechiidae</taxon>
        <taxon>Apatetrinae</taxon>
        <taxon>Pectinophora</taxon>
    </lineage>
</organism>
<sequence>AVMKTLFTQKQITTESASAIKQLLDTTTSCLKALKNMDIDTDSWDVIIIYLVVSKLDTESHKQWENQLSTMTELTEELPKWLQLVSYLEARFRSLEMIDSAKQNTKAPAQKQPMKTKSFHSSIQGEKKASEVTCTMCDGQHYLFQCKKFGEQSVQSRQDFIQSRGLCFNCMSPTHVVSKCRQSTSCRRCGRRHHTMLHFEKEGSTEGCHTKAENTQSTMNEKTSQASTSRGEMRIVANFSKGEIQSYNVLLATAIIKAHSRNGLKYSIRALLDQGSQASFVTEAT</sequence>
<dbReference type="OrthoDB" id="5987340at2759"/>
<feature type="region of interest" description="Disordered" evidence="1">
    <location>
        <begin position="103"/>
        <end position="122"/>
    </location>
</feature>
<protein>
    <recommendedName>
        <fullName evidence="3">Peptidase aspartic putative domain-containing protein</fullName>
    </recommendedName>
</protein>
<feature type="non-terminal residue" evidence="2">
    <location>
        <position position="1"/>
    </location>
</feature>
<name>A0A1E1W5E6_PECGO</name>